<dbReference type="AlphaFoldDB" id="D8LIF0"/>
<dbReference type="PANTHER" id="PTHR20275">
    <property type="entry name" value="NAD KINASE"/>
    <property type="match status" value="1"/>
</dbReference>
<feature type="compositionally biased region" description="Low complexity" evidence="6">
    <location>
        <begin position="127"/>
        <end position="143"/>
    </location>
</feature>
<keyword evidence="4" id="KW-0521">NADP</keyword>
<dbReference type="PANTHER" id="PTHR20275:SF0">
    <property type="entry name" value="NAD KINASE"/>
    <property type="match status" value="1"/>
</dbReference>
<keyword evidence="3 7" id="KW-0418">Kinase</keyword>
<evidence type="ECO:0000256" key="3">
    <source>
        <dbReference type="ARBA" id="ARBA00022777"/>
    </source>
</evidence>
<dbReference type="Proteomes" id="UP000002630">
    <property type="component" value="Unassembled WGS sequence"/>
</dbReference>
<dbReference type="InParanoid" id="D8LIF0"/>
<comment type="similarity">
    <text evidence="1">Belongs to the NAD kinase family.</text>
</comment>
<dbReference type="InterPro" id="IPR017437">
    <property type="entry name" value="ATP-NAD_kinase_PpnK-typ_C"/>
</dbReference>
<feature type="compositionally biased region" description="Polar residues" evidence="6">
    <location>
        <begin position="116"/>
        <end position="126"/>
    </location>
</feature>
<dbReference type="GO" id="GO:0003951">
    <property type="term" value="F:NAD+ kinase activity"/>
    <property type="evidence" value="ECO:0007669"/>
    <property type="project" value="UniProtKB-EC"/>
</dbReference>
<gene>
    <name evidence="7" type="primary">NADK</name>
    <name evidence="7" type="ORF">Esi_0022_0077</name>
</gene>
<dbReference type="OrthoDB" id="24581at2759"/>
<dbReference type="SUPFAM" id="SSF111331">
    <property type="entry name" value="NAD kinase/diacylglycerol kinase-like"/>
    <property type="match status" value="1"/>
</dbReference>
<evidence type="ECO:0000256" key="4">
    <source>
        <dbReference type="ARBA" id="ARBA00022857"/>
    </source>
</evidence>
<dbReference type="GO" id="GO:0019674">
    <property type="term" value="P:NAD+ metabolic process"/>
    <property type="evidence" value="ECO:0007669"/>
    <property type="project" value="InterPro"/>
</dbReference>
<feature type="compositionally biased region" description="Pro residues" evidence="6">
    <location>
        <begin position="158"/>
        <end position="168"/>
    </location>
</feature>
<dbReference type="STRING" id="2880.D8LIF0"/>
<accession>D8LIF0</accession>
<dbReference type="eggNOG" id="KOG2178">
    <property type="taxonomic scope" value="Eukaryota"/>
</dbReference>
<dbReference type="Gene3D" id="3.40.50.10330">
    <property type="entry name" value="Probable inorganic polyphosphate/atp-NAD kinase, domain 1"/>
    <property type="match status" value="1"/>
</dbReference>
<evidence type="ECO:0000313" key="7">
    <source>
        <dbReference type="EMBL" id="CBN79989.1"/>
    </source>
</evidence>
<keyword evidence="8" id="KW-1185">Reference proteome</keyword>
<sequence>MARRTLSAVGVAAAAMMQSPADSLLGSASIRQQRTNVYAPSAATCSGRDVNKAGNSGVSPGTLGGGRAPPSTRGGLRRPAPWRLPSVRGGGGAAEEPPAVRRGDATAAAGVDRTDTSPVGSSRNPVTTASATTTNGSGSSNAALGGGEKEATVSAAAPVPPFSMPPRESPGKASDFGSSSDDSTLDIRERAGFSLFRCDAYHCEREMVESGEISASAPATTQVMMRWNERPRRALVLLKPDRDLLPLAAQTIDYLQRDMGLKVMVETAAAEAVGQALDEFTEGAAGKLEVFTPPERSVVAEMGPRGGAGPAPPLDGDRVDFVLTLGGDGLLMYSNTLFRRSVPPHLCFNLGSMGFLSPFEYESMKEEVRRIMSGGMKVSLRMRLSARIIRDDQTSEAFHALNEIVIDRGSSPYLTNLECYCDEEHLTTVQADGLIIATPTGSTAYSMSAGGSMVNCVFCFCSFLSISAQNI</sequence>
<protein>
    <submittedName>
        <fullName evidence="7">NAD(+) kinase</fullName>
        <ecNumber evidence="7">2.7.1.23</ecNumber>
    </submittedName>
</protein>
<keyword evidence="2 7" id="KW-0808">Transferase</keyword>
<reference evidence="7 8" key="1">
    <citation type="journal article" date="2010" name="Nature">
        <title>The Ectocarpus genome and the independent evolution of multicellularity in brown algae.</title>
        <authorList>
            <person name="Cock J.M."/>
            <person name="Sterck L."/>
            <person name="Rouze P."/>
            <person name="Scornet D."/>
            <person name="Allen A.E."/>
            <person name="Amoutzias G."/>
            <person name="Anthouard V."/>
            <person name="Artiguenave F."/>
            <person name="Aury J.M."/>
            <person name="Badger J.H."/>
            <person name="Beszteri B."/>
            <person name="Billiau K."/>
            <person name="Bonnet E."/>
            <person name="Bothwell J.H."/>
            <person name="Bowler C."/>
            <person name="Boyen C."/>
            <person name="Brownlee C."/>
            <person name="Carrano C.J."/>
            <person name="Charrier B."/>
            <person name="Cho G.Y."/>
            <person name="Coelho S.M."/>
            <person name="Collen J."/>
            <person name="Corre E."/>
            <person name="Da Silva C."/>
            <person name="Delage L."/>
            <person name="Delaroque N."/>
            <person name="Dittami S.M."/>
            <person name="Doulbeau S."/>
            <person name="Elias M."/>
            <person name="Farnham G."/>
            <person name="Gachon C.M."/>
            <person name="Gschloessl B."/>
            <person name="Heesch S."/>
            <person name="Jabbari K."/>
            <person name="Jubin C."/>
            <person name="Kawai H."/>
            <person name="Kimura K."/>
            <person name="Kloareg B."/>
            <person name="Kupper F.C."/>
            <person name="Lang D."/>
            <person name="Le Bail A."/>
            <person name="Leblanc C."/>
            <person name="Lerouge P."/>
            <person name="Lohr M."/>
            <person name="Lopez P.J."/>
            <person name="Martens C."/>
            <person name="Maumus F."/>
            <person name="Michel G."/>
            <person name="Miranda-Saavedra D."/>
            <person name="Morales J."/>
            <person name="Moreau H."/>
            <person name="Motomura T."/>
            <person name="Nagasato C."/>
            <person name="Napoli C.A."/>
            <person name="Nelson D.R."/>
            <person name="Nyvall-Collen P."/>
            <person name="Peters A.F."/>
            <person name="Pommier C."/>
            <person name="Potin P."/>
            <person name="Poulain J."/>
            <person name="Quesneville H."/>
            <person name="Read B."/>
            <person name="Rensing S.A."/>
            <person name="Ritter A."/>
            <person name="Rousvoal S."/>
            <person name="Samanta M."/>
            <person name="Samson G."/>
            <person name="Schroeder D.C."/>
            <person name="Segurens B."/>
            <person name="Strittmatter M."/>
            <person name="Tonon T."/>
            <person name="Tregear J.W."/>
            <person name="Valentin K."/>
            <person name="von Dassow P."/>
            <person name="Yamagishi T."/>
            <person name="Van de Peer Y."/>
            <person name="Wincker P."/>
        </authorList>
    </citation>
    <scope>NUCLEOTIDE SEQUENCE [LARGE SCALE GENOMIC DNA]</scope>
    <source>
        <strain evidence="8">Ec32 / CCAP1310/4</strain>
    </source>
</reference>
<keyword evidence="5" id="KW-0520">NAD</keyword>
<evidence type="ECO:0000256" key="5">
    <source>
        <dbReference type="ARBA" id="ARBA00023027"/>
    </source>
</evidence>
<dbReference type="InterPro" id="IPR017438">
    <property type="entry name" value="ATP-NAD_kinase_N"/>
</dbReference>
<dbReference type="EC" id="2.7.1.23" evidence="7"/>
<evidence type="ECO:0000256" key="6">
    <source>
        <dbReference type="SAM" id="MobiDB-lite"/>
    </source>
</evidence>
<name>D8LIF0_ECTSI</name>
<dbReference type="InterPro" id="IPR016064">
    <property type="entry name" value="NAD/diacylglycerol_kinase_sf"/>
</dbReference>
<dbReference type="InterPro" id="IPR002504">
    <property type="entry name" value="NADK"/>
</dbReference>
<dbReference type="Gene3D" id="2.60.200.30">
    <property type="entry name" value="Probable inorganic polyphosphate/atp-NAD kinase, domain 2"/>
    <property type="match status" value="1"/>
</dbReference>
<evidence type="ECO:0000256" key="2">
    <source>
        <dbReference type="ARBA" id="ARBA00022679"/>
    </source>
</evidence>
<dbReference type="Pfam" id="PF20143">
    <property type="entry name" value="NAD_kinase_C"/>
    <property type="match status" value="1"/>
</dbReference>
<organism evidence="7 8">
    <name type="scientific">Ectocarpus siliculosus</name>
    <name type="common">Brown alga</name>
    <name type="synonym">Conferva siliculosa</name>
    <dbReference type="NCBI Taxonomy" id="2880"/>
    <lineage>
        <taxon>Eukaryota</taxon>
        <taxon>Sar</taxon>
        <taxon>Stramenopiles</taxon>
        <taxon>Ochrophyta</taxon>
        <taxon>PX clade</taxon>
        <taxon>Phaeophyceae</taxon>
        <taxon>Ectocarpales</taxon>
        <taxon>Ectocarpaceae</taxon>
        <taxon>Ectocarpus</taxon>
    </lineage>
</organism>
<evidence type="ECO:0000313" key="8">
    <source>
        <dbReference type="Proteomes" id="UP000002630"/>
    </source>
</evidence>
<proteinExistence type="inferred from homology"/>
<dbReference type="GO" id="GO:0006741">
    <property type="term" value="P:NADP+ biosynthetic process"/>
    <property type="evidence" value="ECO:0007669"/>
    <property type="project" value="InterPro"/>
</dbReference>
<feature type="region of interest" description="Disordered" evidence="6">
    <location>
        <begin position="44"/>
        <end position="183"/>
    </location>
</feature>
<dbReference type="Pfam" id="PF01513">
    <property type="entry name" value="NAD_kinase"/>
    <property type="match status" value="1"/>
</dbReference>
<dbReference type="EMBL" id="FN649760">
    <property type="protein sequence ID" value="CBN79989.1"/>
    <property type="molecule type" value="Genomic_DNA"/>
</dbReference>
<evidence type="ECO:0000256" key="1">
    <source>
        <dbReference type="ARBA" id="ARBA00010995"/>
    </source>
</evidence>